<accession>A0AB72UCI7</accession>
<sequence length="515" mass="58051">MVYVTPDGGRHWVDSTWRETSTLHNAVANCAPGDLIRLMPGNYFLPEPVDIPISGLEDQPIIIRGEYGAILDGRRPPDPEVSAIDPGCAKYAAFRIIGKRHIRLDNIRIERAWPSAVYIRDSNDLIFKNLQIRGGTYAFYATGEHTSRIIIENCDWIQDDVIWRYLDWAMIHDGEITPGKEAPYRYLNGAFFGADDIAGDIVIRGNDVRHCYNAVRMDVSATNLQKPIGSFNRNVRIIDNRFSFVRDNPIEPEATAVGWWVAYNQFYNCHKLFSQDNLAGGYWYYFGNRGWFDSRPGPEGDENNGGAVFKFGKSSHAQPIMPVECFHNSFFLRQKYVKKGATRMWQNRRNAIGYANPATLPINLMPLDQTLFGHTDELDLGRDEDRGVRFSGDVCNHATYPAIFDAWPGVLSNPRPAAGPIFKAGICGDLELVPEYAEGFRDPLEVPMPDGTVWKSDPQSWPGALTGKSYSTVRTMCRLIWHLFVPRRTKVTRMQGTRGIGDVVVILGMACSEVT</sequence>
<evidence type="ECO:0000313" key="1">
    <source>
        <dbReference type="EMBL" id="AJD51991.1"/>
    </source>
</evidence>
<protein>
    <recommendedName>
        <fullName evidence="3">Right handed beta helix domain-containing protein</fullName>
    </recommendedName>
</protein>
<dbReference type="KEGG" id="txi:TH3_09375"/>
<name>A0AB72UCI7_9PROT</name>
<gene>
    <name evidence="1" type="ORF">TH3_09375</name>
</gene>
<evidence type="ECO:0008006" key="3">
    <source>
        <dbReference type="Google" id="ProtNLM"/>
    </source>
</evidence>
<reference evidence="1 2" key="1">
    <citation type="journal article" date="2012" name="J. Bacteriol.">
        <title>Genome sequence of Thalassospira xiamenensis type strain M-5.</title>
        <authorList>
            <person name="Lai Q."/>
            <person name="Shao Z."/>
        </authorList>
    </citation>
    <scope>NUCLEOTIDE SEQUENCE [LARGE SCALE GENOMIC DNA]</scope>
    <source>
        <strain evidence="1 2">M-5</strain>
    </source>
</reference>
<dbReference type="Proteomes" id="UP000007127">
    <property type="component" value="Chromosome"/>
</dbReference>
<dbReference type="SUPFAM" id="SSF51126">
    <property type="entry name" value="Pectin lyase-like"/>
    <property type="match status" value="1"/>
</dbReference>
<dbReference type="InterPro" id="IPR011050">
    <property type="entry name" value="Pectin_lyase_fold/virulence"/>
</dbReference>
<dbReference type="SMART" id="SM00710">
    <property type="entry name" value="PbH1"/>
    <property type="match status" value="4"/>
</dbReference>
<dbReference type="InterPro" id="IPR012334">
    <property type="entry name" value="Pectin_lyas_fold"/>
</dbReference>
<proteinExistence type="predicted"/>
<dbReference type="EMBL" id="CP004388">
    <property type="protein sequence ID" value="AJD51991.1"/>
    <property type="molecule type" value="Genomic_DNA"/>
</dbReference>
<dbReference type="Gene3D" id="2.160.20.10">
    <property type="entry name" value="Single-stranded right-handed beta-helix, Pectin lyase-like"/>
    <property type="match status" value="1"/>
</dbReference>
<dbReference type="InterPro" id="IPR006626">
    <property type="entry name" value="PbH1"/>
</dbReference>
<evidence type="ECO:0000313" key="2">
    <source>
        <dbReference type="Proteomes" id="UP000007127"/>
    </source>
</evidence>
<organism evidence="1 2">
    <name type="scientific">Thalassospira xiamenensis M-5 = DSM 17429</name>
    <dbReference type="NCBI Taxonomy" id="1123366"/>
    <lineage>
        <taxon>Bacteria</taxon>
        <taxon>Pseudomonadati</taxon>
        <taxon>Pseudomonadota</taxon>
        <taxon>Alphaproteobacteria</taxon>
        <taxon>Rhodospirillales</taxon>
        <taxon>Thalassospiraceae</taxon>
        <taxon>Thalassospira</taxon>
    </lineage>
</organism>
<dbReference type="AlphaFoldDB" id="A0AB72UCI7"/>